<dbReference type="InterPro" id="IPR026045">
    <property type="entry name" value="Ferric-bd"/>
</dbReference>
<feature type="binding site" evidence="4">
    <location>
        <position position="230"/>
    </location>
    <ligand>
        <name>Fe cation</name>
        <dbReference type="ChEBI" id="CHEBI:24875"/>
    </ligand>
</feature>
<dbReference type="SUPFAM" id="SSF53850">
    <property type="entry name" value="Periplasmic binding protein-like II"/>
    <property type="match status" value="1"/>
</dbReference>
<dbReference type="AlphaFoldDB" id="A0A6F8XQQ3"/>
<evidence type="ECO:0000256" key="2">
    <source>
        <dbReference type="ARBA" id="ARBA00022496"/>
    </source>
</evidence>
<dbReference type="PANTHER" id="PTHR30006">
    <property type="entry name" value="THIAMINE-BINDING PERIPLASMIC PROTEIN-RELATED"/>
    <property type="match status" value="1"/>
</dbReference>
<dbReference type="EMBL" id="AP022870">
    <property type="protein sequence ID" value="BCB76165.1"/>
    <property type="molecule type" value="Genomic_DNA"/>
</dbReference>
<evidence type="ECO:0000256" key="1">
    <source>
        <dbReference type="ARBA" id="ARBA00008520"/>
    </source>
</evidence>
<evidence type="ECO:0000256" key="3">
    <source>
        <dbReference type="ARBA" id="ARBA00022729"/>
    </source>
</evidence>
<dbReference type="GO" id="GO:0030288">
    <property type="term" value="C:outer membrane-bounded periplasmic space"/>
    <property type="evidence" value="ECO:0007669"/>
    <property type="project" value="TreeGrafter"/>
</dbReference>
<organism evidence="6 7">
    <name type="scientific">Phytohabitans flavus</name>
    <dbReference type="NCBI Taxonomy" id="1076124"/>
    <lineage>
        <taxon>Bacteria</taxon>
        <taxon>Bacillati</taxon>
        <taxon>Actinomycetota</taxon>
        <taxon>Actinomycetes</taxon>
        <taxon>Micromonosporales</taxon>
        <taxon>Micromonosporaceae</taxon>
    </lineage>
</organism>
<reference evidence="6 7" key="1">
    <citation type="submission" date="2020-03" db="EMBL/GenBank/DDBJ databases">
        <title>Whole genome shotgun sequence of Phytohabitans flavus NBRC 107702.</title>
        <authorList>
            <person name="Komaki H."/>
            <person name="Tamura T."/>
        </authorList>
    </citation>
    <scope>NUCLEOTIDE SEQUENCE [LARGE SCALE GENOMIC DNA]</scope>
    <source>
        <strain evidence="6 7">NBRC 107702</strain>
    </source>
</reference>
<dbReference type="KEGG" id="pfla:Pflav_025750"/>
<dbReference type="Pfam" id="PF13343">
    <property type="entry name" value="SBP_bac_6"/>
    <property type="match status" value="1"/>
</dbReference>
<evidence type="ECO:0000256" key="4">
    <source>
        <dbReference type="PIRSR" id="PIRSR002825-1"/>
    </source>
</evidence>
<comment type="similarity">
    <text evidence="1">Belongs to the bacterial solute-binding protein 1 family.</text>
</comment>
<keyword evidence="2" id="KW-0406">Ion transport</keyword>
<gene>
    <name evidence="6" type="ORF">Pflav_025750</name>
</gene>
<evidence type="ECO:0000313" key="7">
    <source>
        <dbReference type="Proteomes" id="UP000502508"/>
    </source>
</evidence>
<reference evidence="6 7" key="2">
    <citation type="submission" date="2020-03" db="EMBL/GenBank/DDBJ databases">
        <authorList>
            <person name="Ichikawa N."/>
            <person name="Kimura A."/>
            <person name="Kitahashi Y."/>
            <person name="Uohara A."/>
        </authorList>
    </citation>
    <scope>NUCLEOTIDE SEQUENCE [LARGE SCALE GENOMIC DNA]</scope>
    <source>
        <strain evidence="6 7">NBRC 107702</strain>
    </source>
</reference>
<dbReference type="Gene3D" id="3.40.190.10">
    <property type="entry name" value="Periplasmic binding protein-like II"/>
    <property type="match status" value="2"/>
</dbReference>
<dbReference type="RefSeq" id="WP_173036282.1">
    <property type="nucleotide sequence ID" value="NZ_AP022870.1"/>
</dbReference>
<feature type="signal peptide" evidence="5">
    <location>
        <begin position="1"/>
        <end position="23"/>
    </location>
</feature>
<keyword evidence="2" id="KW-0410">Iron transport</keyword>
<name>A0A6F8XQQ3_9ACTN</name>
<keyword evidence="7" id="KW-1185">Reference proteome</keyword>
<dbReference type="GO" id="GO:0046872">
    <property type="term" value="F:metal ion binding"/>
    <property type="evidence" value="ECO:0007669"/>
    <property type="project" value="UniProtKB-KW"/>
</dbReference>
<keyword evidence="3 5" id="KW-0732">Signal</keyword>
<keyword evidence="4" id="KW-0408">Iron</keyword>
<protein>
    <submittedName>
        <fullName evidence="6">Iron ABC transporter substrate-binding protein</fullName>
    </submittedName>
</protein>
<sequence>MLLRRLWTLLPVSALLAVTAACGGDEFDSGDPGDKTITVYSGRSESLVKPALEKFEQQSGITVKVRYGTTAQMAAQIEEEGDKSPADVFFAQDAGALGQVAKRGLFAKLPADVLGKVPAVYQSRAGEWVGVTGRSRVLAYNESMVPKDDLPASVFELTGPQWRGKVGVAPTNGSFQAFVTALRVQHGDAKAKEFLTGLKANDAQIRESNIQIVQEVNDGKLATGLVNHYYVYEQAKEKGITADKMTAKLHFFPNGDTGALVNVAGVGLLSKAAEDPDAKALIDFLLGGEGQTYFAEETFEYPLIAGVPTAPGLPALDSLAAPQIDLNDLDTLDATVSMITEAGLA</sequence>
<dbReference type="PIRSF" id="PIRSF002825">
    <property type="entry name" value="CfbpA"/>
    <property type="match status" value="1"/>
</dbReference>
<evidence type="ECO:0000256" key="5">
    <source>
        <dbReference type="SAM" id="SignalP"/>
    </source>
</evidence>
<dbReference type="PROSITE" id="PS51257">
    <property type="entry name" value="PROKAR_LIPOPROTEIN"/>
    <property type="match status" value="1"/>
</dbReference>
<keyword evidence="2" id="KW-0813">Transport</keyword>
<accession>A0A6F8XQQ3</accession>
<dbReference type="PANTHER" id="PTHR30006:SF15">
    <property type="entry name" value="IRON-UTILIZATION PERIPLASMIC PROTEIN"/>
    <property type="match status" value="1"/>
</dbReference>
<feature type="chain" id="PRO_5039099840" evidence="5">
    <location>
        <begin position="24"/>
        <end position="345"/>
    </location>
</feature>
<evidence type="ECO:0000313" key="6">
    <source>
        <dbReference type="EMBL" id="BCB76165.1"/>
    </source>
</evidence>
<dbReference type="GO" id="GO:0006826">
    <property type="term" value="P:iron ion transport"/>
    <property type="evidence" value="ECO:0007669"/>
    <property type="project" value="UniProtKB-KW"/>
</dbReference>
<proteinExistence type="inferred from homology"/>
<feature type="binding site" evidence="4">
    <location>
        <position position="229"/>
    </location>
    <ligand>
        <name>Fe cation</name>
        <dbReference type="ChEBI" id="CHEBI:24875"/>
    </ligand>
</feature>
<keyword evidence="4" id="KW-0479">Metal-binding</keyword>
<dbReference type="CDD" id="cd13543">
    <property type="entry name" value="PBP2_Fbp"/>
    <property type="match status" value="1"/>
</dbReference>
<dbReference type="Proteomes" id="UP000502508">
    <property type="component" value="Chromosome"/>
</dbReference>